<dbReference type="AlphaFoldDB" id="A0A6C7E1Z9"/>
<evidence type="ECO:0000259" key="1">
    <source>
        <dbReference type="Pfam" id="PF24696"/>
    </source>
</evidence>
<dbReference type="OrthoDB" id="5240640at2"/>
<reference evidence="2 3" key="1">
    <citation type="journal article" date="2013" name="Int. J. Syst. Evol. Microbiol.">
        <title>Ilumatobacter nonamiense sp. nov. and Ilumatobacter coccineum sp. nov., isolated from seashore sand.</title>
        <authorList>
            <person name="Matsumoto A."/>
            <person name="Kasai H."/>
            <person name="Matsuo Y."/>
            <person name="Shizuri Y."/>
            <person name="Ichikawa N."/>
            <person name="Fujita N."/>
            <person name="Omura S."/>
            <person name="Takahashi Y."/>
        </authorList>
    </citation>
    <scope>NUCLEOTIDE SEQUENCE [LARGE SCALE GENOMIC DNA]</scope>
    <source>
        <strain evidence="3">NBRC 103263 / KCTC 29153 / YM16-304</strain>
    </source>
</reference>
<dbReference type="KEGG" id="aym:YM304_05670"/>
<keyword evidence="3" id="KW-1185">Reference proteome</keyword>
<accession>A0A6C7E1Z9</accession>
<dbReference type="Proteomes" id="UP000011863">
    <property type="component" value="Chromosome"/>
</dbReference>
<dbReference type="EMBL" id="AP012057">
    <property type="protein sequence ID" value="BAN00881.1"/>
    <property type="molecule type" value="Genomic_DNA"/>
</dbReference>
<feature type="domain" description="UGSC-like" evidence="1">
    <location>
        <begin position="2"/>
        <end position="72"/>
    </location>
</feature>
<dbReference type="InterPro" id="IPR057767">
    <property type="entry name" value="UGSC-like_dom"/>
</dbReference>
<name>A0A6C7E1Z9_ILUCY</name>
<evidence type="ECO:0000313" key="2">
    <source>
        <dbReference type="EMBL" id="BAN00881.1"/>
    </source>
</evidence>
<evidence type="ECO:0000313" key="3">
    <source>
        <dbReference type="Proteomes" id="UP000011863"/>
    </source>
</evidence>
<proteinExistence type="predicted"/>
<sequence>MRASIAAEAAGIPSVSIVCEGFVTQAAATGRGHGFDGLPLAVLPGHVDAQSSDVLLANVREIAVDRIVAGLTEPVAVGDAEVAEPSALDVAASGTIDEIYRTYLAHGWCDGMPFIPPTRERVDDFIAVTAHDPWKRLGIAPSSGRDVTIWSIAVNAVMAGCEPAHLPVLISAAQILLDPRYGAEHSGNTTGADALMIVSGPSVNDLGFNHGQGALRDGHHANTTVGRWLRLFLRNVFGFTPDEHDKATFGNSARVVLAEDMDALAEIGWGPLAADFGFDRTDDVLTMARFNSGAIVGSVFGSSPDEVVPYLADGLARISGWDLTHVYGLGQAQYRPLLVVSPIIARMFAAAGWSKNDVRAALFEHARIPAWRFEKLIGEWSNLTSGRRTLVELADAGHVPAVFAESGDPDRLVPIVTDPSKFAIAVAGDPTRTNAYVLSNDGPHGDWTARTIDRSTSTDLVCGIF</sequence>
<organism evidence="2 3">
    <name type="scientific">Ilumatobacter coccineus (strain NBRC 103263 / KCTC 29153 / YM16-304)</name>
    <dbReference type="NCBI Taxonomy" id="1313172"/>
    <lineage>
        <taxon>Bacteria</taxon>
        <taxon>Bacillati</taxon>
        <taxon>Actinomycetota</taxon>
        <taxon>Acidimicrobiia</taxon>
        <taxon>Acidimicrobiales</taxon>
        <taxon>Ilumatobacteraceae</taxon>
        <taxon>Ilumatobacter</taxon>
    </lineage>
</organism>
<gene>
    <name evidence="2" type="ORF">YM304_05670</name>
</gene>
<dbReference type="Pfam" id="PF24696">
    <property type="entry name" value="UGSC"/>
    <property type="match status" value="1"/>
</dbReference>
<protein>
    <recommendedName>
        <fullName evidence="1">UGSC-like domain-containing protein</fullName>
    </recommendedName>
</protein>